<evidence type="ECO:0000256" key="16">
    <source>
        <dbReference type="PIRSR" id="PIRSR038455-2"/>
    </source>
</evidence>
<evidence type="ECO:0000256" key="12">
    <source>
        <dbReference type="ARBA" id="ARBA00048077"/>
    </source>
</evidence>
<dbReference type="Pfam" id="PF21342">
    <property type="entry name" value="SoxA-TsdA_cyt-c"/>
    <property type="match status" value="2"/>
</dbReference>
<dbReference type="Gene3D" id="1.10.760.10">
    <property type="entry name" value="Cytochrome c-like domain"/>
    <property type="match status" value="2"/>
</dbReference>
<keyword evidence="3 14" id="KW-0813">Transport</keyword>
<feature type="binding site" description="axial binding residue" evidence="17">
    <location>
        <position position="75"/>
    </location>
    <ligand>
        <name>heme c</name>
        <dbReference type="ChEBI" id="CHEBI:61717"/>
        <label>1</label>
    </ligand>
    <ligandPart>
        <name>Fe</name>
        <dbReference type="ChEBI" id="CHEBI:18248"/>
    </ligandPart>
</feature>
<evidence type="ECO:0000256" key="14">
    <source>
        <dbReference type="PIRNR" id="PIRNR038455"/>
    </source>
</evidence>
<dbReference type="GO" id="GO:0042597">
    <property type="term" value="C:periplasmic space"/>
    <property type="evidence" value="ECO:0007669"/>
    <property type="project" value="UniProtKB-SubCell"/>
</dbReference>
<comment type="subcellular location">
    <subcellularLocation>
        <location evidence="1 14">Periplasm</location>
    </subcellularLocation>
</comment>
<comment type="catalytic activity">
    <reaction evidence="13 14">
        <text>S-sulfanyl-L-cysteinyl-[SoxY protein] + thiosulfate + 2 Fe(III)-[cytochrome c] = S-(2-sulfodisulfanyl)-L-cysteinyl-[SoxY protein] + 2 Fe(II)-[cytochrome c] + 2 H(+)</text>
        <dbReference type="Rhea" id="RHEA:51224"/>
        <dbReference type="Rhea" id="RHEA-COMP:10350"/>
        <dbReference type="Rhea" id="RHEA-COMP:14399"/>
        <dbReference type="Rhea" id="RHEA-COMP:14689"/>
        <dbReference type="Rhea" id="RHEA-COMP:14690"/>
        <dbReference type="ChEBI" id="CHEBI:15378"/>
        <dbReference type="ChEBI" id="CHEBI:29033"/>
        <dbReference type="ChEBI" id="CHEBI:29034"/>
        <dbReference type="ChEBI" id="CHEBI:33542"/>
        <dbReference type="ChEBI" id="CHEBI:61963"/>
        <dbReference type="ChEBI" id="CHEBI:140664"/>
        <dbReference type="EC" id="2.8.5.2"/>
    </reaction>
</comment>
<keyword evidence="7" id="KW-0732">Signal</keyword>
<comment type="caution">
    <text evidence="19">The sequence shown here is derived from an EMBL/GenBank/DDBJ whole genome shotgun (WGS) entry which is preliminary data.</text>
</comment>
<dbReference type="Proteomes" id="UP000228593">
    <property type="component" value="Unassembled WGS sequence"/>
</dbReference>
<evidence type="ECO:0000256" key="1">
    <source>
        <dbReference type="ARBA" id="ARBA00004418"/>
    </source>
</evidence>
<comment type="cofactor">
    <cofactor evidence="16">
        <name>heme</name>
        <dbReference type="ChEBI" id="CHEBI:30413"/>
    </cofactor>
    <text evidence="16">Binds 2 heme groups per subunit.</text>
</comment>
<keyword evidence="20" id="KW-1185">Reference proteome</keyword>
<evidence type="ECO:0000313" key="19">
    <source>
        <dbReference type="EMBL" id="PIL41718.1"/>
    </source>
</evidence>
<keyword evidence="4 14" id="KW-0349">Heme</keyword>
<keyword evidence="9 14" id="KW-0249">Electron transport</keyword>
<evidence type="ECO:0000256" key="4">
    <source>
        <dbReference type="ARBA" id="ARBA00022617"/>
    </source>
</evidence>
<keyword evidence="6 14" id="KW-0479">Metal-binding</keyword>
<keyword evidence="8 14" id="KW-0574">Periplasm</keyword>
<evidence type="ECO:0000256" key="2">
    <source>
        <dbReference type="ARBA" id="ARBA00011530"/>
    </source>
</evidence>
<feature type="binding site" description="axial binding residue" evidence="17">
    <location>
        <position position="109"/>
    </location>
    <ligand>
        <name>heme c</name>
        <dbReference type="ChEBI" id="CHEBI:61717"/>
        <label>1</label>
    </ligand>
    <ligandPart>
        <name>Fe</name>
        <dbReference type="ChEBI" id="CHEBI:18248"/>
    </ligandPart>
</feature>
<evidence type="ECO:0000259" key="18">
    <source>
        <dbReference type="PROSITE" id="PS51007"/>
    </source>
</evidence>
<protein>
    <recommendedName>
        <fullName evidence="14">SoxAX cytochrome complex subunit A</fullName>
        <ecNumber evidence="14">2.8.5.2</ecNumber>
    </recommendedName>
    <alternativeName>
        <fullName evidence="14">Protein SoxA</fullName>
    </alternativeName>
    <alternativeName>
        <fullName evidence="14">Sulfur oxidizing protein A</fullName>
    </alternativeName>
    <alternativeName>
        <fullName evidence="14">Thiosulfate-oxidizing multienzyme system protein SoxA</fullName>
    </alternativeName>
</protein>
<feature type="active site" description="Cysteine persulfide intermediate" evidence="15">
    <location>
        <position position="217"/>
    </location>
</feature>
<evidence type="ECO:0000313" key="20">
    <source>
        <dbReference type="Proteomes" id="UP000228593"/>
    </source>
</evidence>
<evidence type="ECO:0000256" key="3">
    <source>
        <dbReference type="ARBA" id="ARBA00022448"/>
    </source>
</evidence>
<feature type="binding site" description="axial binding residue" evidence="17">
    <location>
        <position position="176"/>
    </location>
    <ligand>
        <name>heme c</name>
        <dbReference type="ChEBI" id="CHEBI:61717"/>
        <label>2</label>
    </ligand>
    <ligandPart>
        <name>Fe</name>
        <dbReference type="ChEBI" id="CHEBI:18248"/>
    </ligandPart>
</feature>
<feature type="binding site" description="axial binding residue" evidence="17">
    <location>
        <position position="217"/>
    </location>
    <ligand>
        <name>heme c</name>
        <dbReference type="ChEBI" id="CHEBI:61717"/>
        <label>2</label>
    </ligand>
    <ligandPart>
        <name>Fe</name>
        <dbReference type="ChEBI" id="CHEBI:18248"/>
    </ligandPart>
</feature>
<feature type="binding site" description="covalent" evidence="16">
    <location>
        <position position="175"/>
    </location>
    <ligand>
        <name>heme c</name>
        <dbReference type="ChEBI" id="CHEBI:61717"/>
        <label>2</label>
    </ligand>
</feature>
<evidence type="ECO:0000256" key="9">
    <source>
        <dbReference type="ARBA" id="ARBA00022982"/>
    </source>
</evidence>
<comment type="similarity">
    <text evidence="11 14">Belongs to the SoxA family.</text>
</comment>
<dbReference type="GO" id="GO:0019417">
    <property type="term" value="P:sulfur oxidation"/>
    <property type="evidence" value="ECO:0007669"/>
    <property type="project" value="InterPro"/>
</dbReference>
<dbReference type="GO" id="GO:0046872">
    <property type="term" value="F:metal ion binding"/>
    <property type="evidence" value="ECO:0007669"/>
    <property type="project" value="UniProtKB-KW"/>
</dbReference>
<accession>A0A2G8T7T4</accession>
<dbReference type="PROSITE" id="PS51007">
    <property type="entry name" value="CYTC"/>
    <property type="match status" value="1"/>
</dbReference>
<keyword evidence="5 14" id="KW-0808">Transferase</keyword>
<evidence type="ECO:0000256" key="7">
    <source>
        <dbReference type="ARBA" id="ARBA00022729"/>
    </source>
</evidence>
<dbReference type="GO" id="GO:0070069">
    <property type="term" value="C:cytochrome complex"/>
    <property type="evidence" value="ECO:0007669"/>
    <property type="project" value="InterPro"/>
</dbReference>
<dbReference type="EMBL" id="PDOB01000001">
    <property type="protein sequence ID" value="PIL41718.1"/>
    <property type="molecule type" value="Genomic_DNA"/>
</dbReference>
<sequence>MPPRFLALVPLVLLLCAGIGRAGDPRKSGFDFMSPSTQAMQRDDTQNPAMLWVGGGAALWQRKAGRSNQSCASCHGDATASMRGVAARFPAFDPHTNAAIGLGQRINQCRVRHQQAEPLAPESEELLSVESYVAVQSRGMPQAPPPDPRLTPALARGGRLFAQRIGQLNLSCAQCHDANWGRRLGGSTIPQGHALAYPVYRLEWQGMGSLQRRLRNCMSGVRAQVPRWNAQELVDLEVYLATRAKGMTLEAPGVRP</sequence>
<evidence type="ECO:0000256" key="15">
    <source>
        <dbReference type="PIRSR" id="PIRSR038455-1"/>
    </source>
</evidence>
<dbReference type="GO" id="GO:0016740">
    <property type="term" value="F:transferase activity"/>
    <property type="evidence" value="ECO:0007669"/>
    <property type="project" value="UniProtKB-KW"/>
</dbReference>
<feature type="domain" description="Cytochrome c" evidence="18">
    <location>
        <begin position="152"/>
        <end position="244"/>
    </location>
</feature>
<name>A0A2G8T7T4_9BURK</name>
<reference evidence="19 20" key="1">
    <citation type="submission" date="2017-10" db="EMBL/GenBank/DDBJ databases">
        <title>Massilia psychrophilum sp. nov., a novel purple-pigmented bacterium isolated from Tianshan glacier, Xinjiang Municipality, China.</title>
        <authorList>
            <person name="Wang H."/>
        </authorList>
    </citation>
    <scope>NUCLEOTIDE SEQUENCE [LARGE SCALE GENOMIC DNA]</scope>
    <source>
        <strain evidence="19 20">JCM 30813</strain>
    </source>
</reference>
<feature type="binding site" evidence="16">
    <location>
        <position position="213"/>
    </location>
    <ligand>
        <name>substrate</name>
    </ligand>
</feature>
<evidence type="ECO:0000256" key="13">
    <source>
        <dbReference type="ARBA" id="ARBA00048423"/>
    </source>
</evidence>
<dbReference type="GO" id="GO:0016669">
    <property type="term" value="F:oxidoreductase activity, acting on a sulfur group of donors, cytochrome as acceptor"/>
    <property type="evidence" value="ECO:0007669"/>
    <property type="project" value="InterPro"/>
</dbReference>
<dbReference type="PIRSF" id="PIRSF038455">
    <property type="entry name" value="SoxA"/>
    <property type="match status" value="1"/>
</dbReference>
<evidence type="ECO:0000256" key="11">
    <source>
        <dbReference type="ARBA" id="ARBA00025746"/>
    </source>
</evidence>
<dbReference type="InterPro" id="IPR036909">
    <property type="entry name" value="Cyt_c-like_dom_sf"/>
</dbReference>
<feature type="binding site" description="covalent" evidence="16">
    <location>
        <position position="71"/>
    </location>
    <ligand>
        <name>heme c</name>
        <dbReference type="ChEBI" id="CHEBI:61717"/>
        <label>1</label>
    </ligand>
</feature>
<dbReference type="OrthoDB" id="9808312at2"/>
<evidence type="ECO:0000256" key="6">
    <source>
        <dbReference type="ARBA" id="ARBA00022723"/>
    </source>
</evidence>
<dbReference type="GO" id="GO:0020037">
    <property type="term" value="F:heme binding"/>
    <property type="evidence" value="ECO:0007669"/>
    <property type="project" value="InterPro"/>
</dbReference>
<comment type="subunit">
    <text evidence="2 14">Heterodimer of SoxA and SoxX.</text>
</comment>
<evidence type="ECO:0000256" key="8">
    <source>
        <dbReference type="ARBA" id="ARBA00022764"/>
    </source>
</evidence>
<proteinExistence type="inferred from homology"/>
<feature type="binding site" description="covalent" evidence="16">
    <location>
        <position position="74"/>
    </location>
    <ligand>
        <name>heme c</name>
        <dbReference type="ChEBI" id="CHEBI:61717"/>
        <label>1</label>
    </ligand>
</feature>
<gene>
    <name evidence="19" type="primary">soxA</name>
    <name evidence="19" type="ORF">CR103_01415</name>
</gene>
<evidence type="ECO:0000256" key="5">
    <source>
        <dbReference type="ARBA" id="ARBA00022679"/>
    </source>
</evidence>
<evidence type="ECO:0000256" key="17">
    <source>
        <dbReference type="PIRSR" id="PIRSR038455-3"/>
    </source>
</evidence>
<dbReference type="InterPro" id="IPR025710">
    <property type="entry name" value="SoxA"/>
</dbReference>
<feature type="binding site" description="covalent" evidence="16">
    <location>
        <position position="172"/>
    </location>
    <ligand>
        <name>heme c</name>
        <dbReference type="ChEBI" id="CHEBI:61717"/>
        <label>2</label>
    </ligand>
</feature>
<dbReference type="RefSeq" id="WP_099914204.1">
    <property type="nucleotide sequence ID" value="NZ_BMHS01000001.1"/>
</dbReference>
<dbReference type="AlphaFoldDB" id="A0A2G8T7T4"/>
<keyword evidence="10 14" id="KW-0408">Iron</keyword>
<dbReference type="InterPro" id="IPR009056">
    <property type="entry name" value="Cyt_c-like_dom"/>
</dbReference>
<dbReference type="NCBIfam" id="TIGR04484">
    <property type="entry name" value="thiosulf_SoxA"/>
    <property type="match status" value="1"/>
</dbReference>
<dbReference type="SUPFAM" id="SSF46626">
    <property type="entry name" value="Cytochrome c"/>
    <property type="match status" value="2"/>
</dbReference>
<dbReference type="GO" id="GO:0009055">
    <property type="term" value="F:electron transfer activity"/>
    <property type="evidence" value="ECO:0007669"/>
    <property type="project" value="InterPro"/>
</dbReference>
<comment type="catalytic activity">
    <reaction evidence="12 14">
        <text>L-cysteinyl-[SoxY protein] + thiosulfate + 2 Fe(III)-[cytochrome c] = S-sulfosulfanyl-L-cysteinyl-[SoxY protein] + 2 Fe(II)-[cytochrome c] + 2 H(+)</text>
        <dbReference type="Rhea" id="RHEA:56720"/>
        <dbReference type="Rhea" id="RHEA-COMP:10350"/>
        <dbReference type="Rhea" id="RHEA-COMP:14328"/>
        <dbReference type="Rhea" id="RHEA-COMP:14399"/>
        <dbReference type="Rhea" id="RHEA-COMP:14691"/>
        <dbReference type="ChEBI" id="CHEBI:15378"/>
        <dbReference type="ChEBI" id="CHEBI:29033"/>
        <dbReference type="ChEBI" id="CHEBI:29034"/>
        <dbReference type="ChEBI" id="CHEBI:29950"/>
        <dbReference type="ChEBI" id="CHEBI:33542"/>
        <dbReference type="ChEBI" id="CHEBI:139321"/>
        <dbReference type="EC" id="2.8.5.2"/>
    </reaction>
</comment>
<organism evidence="19 20">
    <name type="scientific">Massilia psychrophila</name>
    <dbReference type="NCBI Taxonomy" id="1603353"/>
    <lineage>
        <taxon>Bacteria</taxon>
        <taxon>Pseudomonadati</taxon>
        <taxon>Pseudomonadota</taxon>
        <taxon>Betaproteobacteria</taxon>
        <taxon>Burkholderiales</taxon>
        <taxon>Oxalobacteraceae</taxon>
        <taxon>Telluria group</taxon>
        <taxon>Massilia</taxon>
    </lineage>
</organism>
<dbReference type="EC" id="2.8.5.2" evidence="14"/>
<evidence type="ECO:0000256" key="10">
    <source>
        <dbReference type="ARBA" id="ARBA00023004"/>
    </source>
</evidence>